<dbReference type="AlphaFoldDB" id="A0A2T6ZNM1"/>
<gene>
    <name evidence="1" type="ORF">B9Z19DRAFT_1086997</name>
</gene>
<dbReference type="Proteomes" id="UP000244722">
    <property type="component" value="Unassembled WGS sequence"/>
</dbReference>
<accession>A0A2T6ZNM1</accession>
<organism evidence="1 2">
    <name type="scientific">Tuber borchii</name>
    <name type="common">White truffle</name>
    <dbReference type="NCBI Taxonomy" id="42251"/>
    <lineage>
        <taxon>Eukaryota</taxon>
        <taxon>Fungi</taxon>
        <taxon>Dikarya</taxon>
        <taxon>Ascomycota</taxon>
        <taxon>Pezizomycotina</taxon>
        <taxon>Pezizomycetes</taxon>
        <taxon>Pezizales</taxon>
        <taxon>Tuberaceae</taxon>
        <taxon>Tuber</taxon>
    </lineage>
</organism>
<proteinExistence type="predicted"/>
<dbReference type="EMBL" id="NESQ01000164">
    <property type="protein sequence ID" value="PUU77091.1"/>
    <property type="molecule type" value="Genomic_DNA"/>
</dbReference>
<feature type="non-terminal residue" evidence="1">
    <location>
        <position position="65"/>
    </location>
</feature>
<protein>
    <submittedName>
        <fullName evidence="1">Uncharacterized protein</fullName>
    </submittedName>
</protein>
<keyword evidence="2" id="KW-1185">Reference proteome</keyword>
<evidence type="ECO:0000313" key="1">
    <source>
        <dbReference type="EMBL" id="PUU77091.1"/>
    </source>
</evidence>
<evidence type="ECO:0000313" key="2">
    <source>
        <dbReference type="Proteomes" id="UP000244722"/>
    </source>
</evidence>
<sequence>MKGKRIAEVGYAPPVDEKEYATPASFQVKEVMKRTNLSFWRTPITGLPDCSIMLPSGSSLDLCSY</sequence>
<dbReference type="STRING" id="42251.A0A2T6ZNM1"/>
<comment type="caution">
    <text evidence="1">The sequence shown here is derived from an EMBL/GenBank/DDBJ whole genome shotgun (WGS) entry which is preliminary data.</text>
</comment>
<reference evidence="1 2" key="1">
    <citation type="submission" date="2017-04" db="EMBL/GenBank/DDBJ databases">
        <title>Draft genome sequence of Tuber borchii Vittad., a whitish edible truffle.</title>
        <authorList>
            <consortium name="DOE Joint Genome Institute"/>
            <person name="Murat C."/>
            <person name="Kuo A."/>
            <person name="Barry K.W."/>
            <person name="Clum A."/>
            <person name="Dockter R.B."/>
            <person name="Fauchery L."/>
            <person name="Iotti M."/>
            <person name="Kohler A."/>
            <person name="Labutti K."/>
            <person name="Lindquist E.A."/>
            <person name="Lipzen A."/>
            <person name="Ohm R.A."/>
            <person name="Wang M."/>
            <person name="Grigoriev I.V."/>
            <person name="Zambonelli A."/>
            <person name="Martin F.M."/>
        </authorList>
    </citation>
    <scope>NUCLEOTIDE SEQUENCE [LARGE SCALE GENOMIC DNA]</scope>
    <source>
        <strain evidence="1 2">Tbo3840</strain>
    </source>
</reference>
<name>A0A2T6ZNM1_TUBBO</name>